<dbReference type="Gene3D" id="1.25.40.10">
    <property type="entry name" value="Tetratricopeptide repeat domain"/>
    <property type="match status" value="1"/>
</dbReference>
<name>A0A2P7QG09_9SPHN</name>
<protein>
    <recommendedName>
        <fullName evidence="3">Tetratricopeptide repeat protein</fullName>
    </recommendedName>
</protein>
<reference evidence="1 2" key="1">
    <citation type="submission" date="2018-03" db="EMBL/GenBank/DDBJ databases">
        <title>The draft genome of Sphingosinicella sp. GL-C-18.</title>
        <authorList>
            <person name="Liu L."/>
            <person name="Li L."/>
            <person name="Liang L."/>
            <person name="Zhang X."/>
            <person name="Wang T."/>
        </authorList>
    </citation>
    <scope>NUCLEOTIDE SEQUENCE [LARGE SCALE GENOMIC DNA]</scope>
    <source>
        <strain evidence="1 2">GL-C-18</strain>
    </source>
</reference>
<dbReference type="InterPro" id="IPR011990">
    <property type="entry name" value="TPR-like_helical_dom_sf"/>
</dbReference>
<dbReference type="AlphaFoldDB" id="A0A2P7QG09"/>
<proteinExistence type="predicted"/>
<organism evidence="1 2">
    <name type="scientific">Allosphingosinicella deserti</name>
    <dbReference type="NCBI Taxonomy" id="2116704"/>
    <lineage>
        <taxon>Bacteria</taxon>
        <taxon>Pseudomonadati</taxon>
        <taxon>Pseudomonadota</taxon>
        <taxon>Alphaproteobacteria</taxon>
        <taxon>Sphingomonadales</taxon>
        <taxon>Sphingomonadaceae</taxon>
        <taxon>Allosphingosinicella</taxon>
    </lineage>
</organism>
<evidence type="ECO:0008006" key="3">
    <source>
        <dbReference type="Google" id="ProtNLM"/>
    </source>
</evidence>
<keyword evidence="2" id="KW-1185">Reference proteome</keyword>
<dbReference type="SUPFAM" id="SSF48452">
    <property type="entry name" value="TPR-like"/>
    <property type="match status" value="2"/>
</dbReference>
<dbReference type="Proteomes" id="UP000241167">
    <property type="component" value="Unassembled WGS sequence"/>
</dbReference>
<accession>A0A2P7QG09</accession>
<gene>
    <name evidence="1" type="ORF">C7I55_24480</name>
</gene>
<sequence>MLIDGLGYVGIAPDTDNAEARRWFDQGVRLIWAYDEVEAIRAFERAQALAPDCALCFWGEAWARSPTLNLQPRIDELGKASLAARRAQALSARLGPKQRALIDAMVLRTRGSRIFDGKGYAKAMATLARLYPDDDAVLVIAADSEMVISKRAPKPGSNGQRWLEAVLARNPDHSGAIHLYIHLTDFLDRQALAEPYAERLGRLAPAASHLVHMPSHTFFGVGRYRDAAEVNLAAMEADRAFVARARPAKSDYRVGLYAHDGHFAIQSALMRGDGATAREVAADYRSRYPESGDSGWRAIIRASTWYADGLHAPIADVLALPEPRDPLMRTMRFYARGEAHARAGDAAAVRREAAAMANFRNGPDGRALGGANVEALVTLAQHVLEGRAEMLDGDHASAAAAFRKAMKLQAGGHFGFDPPPFWYPVRRSLAAALLAGGDAEGAQHQLIASLERWPGDPLALLALARAEQALGHPDLAARHLAGAKAAWSGNVEGVPLTSI</sequence>
<evidence type="ECO:0000313" key="2">
    <source>
        <dbReference type="Proteomes" id="UP000241167"/>
    </source>
</evidence>
<evidence type="ECO:0000313" key="1">
    <source>
        <dbReference type="EMBL" id="PSJ36870.1"/>
    </source>
</evidence>
<comment type="caution">
    <text evidence="1">The sequence shown here is derived from an EMBL/GenBank/DDBJ whole genome shotgun (WGS) entry which is preliminary data.</text>
</comment>
<dbReference type="EMBL" id="PXYI01000011">
    <property type="protein sequence ID" value="PSJ36870.1"/>
    <property type="molecule type" value="Genomic_DNA"/>
</dbReference>
<dbReference type="PANTHER" id="PTHR45588:SF1">
    <property type="entry name" value="WW DOMAIN-CONTAINING PROTEIN"/>
    <property type="match status" value="1"/>
</dbReference>
<dbReference type="PANTHER" id="PTHR45588">
    <property type="entry name" value="TPR DOMAIN-CONTAINING PROTEIN"/>
    <property type="match status" value="1"/>
</dbReference>